<gene>
    <name evidence="3" type="ORF">L596_019906</name>
</gene>
<feature type="compositionally biased region" description="Acidic residues" evidence="1">
    <location>
        <begin position="487"/>
        <end position="499"/>
    </location>
</feature>
<organism evidence="3 4">
    <name type="scientific">Steinernema carpocapsae</name>
    <name type="common">Entomopathogenic nematode</name>
    <dbReference type="NCBI Taxonomy" id="34508"/>
    <lineage>
        <taxon>Eukaryota</taxon>
        <taxon>Metazoa</taxon>
        <taxon>Ecdysozoa</taxon>
        <taxon>Nematoda</taxon>
        <taxon>Chromadorea</taxon>
        <taxon>Rhabditida</taxon>
        <taxon>Tylenchina</taxon>
        <taxon>Panagrolaimomorpha</taxon>
        <taxon>Strongyloidoidea</taxon>
        <taxon>Steinernematidae</taxon>
        <taxon>Steinernema</taxon>
    </lineage>
</organism>
<evidence type="ECO:0000256" key="1">
    <source>
        <dbReference type="SAM" id="MobiDB-lite"/>
    </source>
</evidence>
<evidence type="ECO:0000313" key="3">
    <source>
        <dbReference type="EMBL" id="TKR72468.1"/>
    </source>
</evidence>
<dbReference type="InterPro" id="IPR039149">
    <property type="entry name" value="ZNF800"/>
</dbReference>
<dbReference type="SUPFAM" id="SSF57667">
    <property type="entry name" value="beta-beta-alpha zinc fingers"/>
    <property type="match status" value="1"/>
</dbReference>
<reference evidence="3 4" key="1">
    <citation type="journal article" date="2015" name="Genome Biol.">
        <title>Comparative genomics of Steinernema reveals deeply conserved gene regulatory networks.</title>
        <authorList>
            <person name="Dillman A.R."/>
            <person name="Macchietto M."/>
            <person name="Porter C.F."/>
            <person name="Rogers A."/>
            <person name="Williams B."/>
            <person name="Antoshechkin I."/>
            <person name="Lee M.M."/>
            <person name="Goodwin Z."/>
            <person name="Lu X."/>
            <person name="Lewis E.E."/>
            <person name="Goodrich-Blair H."/>
            <person name="Stock S.P."/>
            <person name="Adams B.J."/>
            <person name="Sternberg P.W."/>
            <person name="Mortazavi A."/>
        </authorList>
    </citation>
    <scope>NUCLEOTIDE SEQUENCE [LARGE SCALE GENOMIC DNA]</scope>
    <source>
        <strain evidence="3 4">ALL</strain>
    </source>
</reference>
<dbReference type="SMART" id="SM00355">
    <property type="entry name" value="ZnF_C2H2"/>
    <property type="match status" value="4"/>
</dbReference>
<dbReference type="PROSITE" id="PS00028">
    <property type="entry name" value="ZINC_FINGER_C2H2_1"/>
    <property type="match status" value="2"/>
</dbReference>
<keyword evidence="4" id="KW-1185">Reference proteome</keyword>
<sequence>MANSDSFAPLQTKPNRELDTRPSPSRLKHTLQTKIGHPSSPDKRQTVARCLESFFITRFQARIHRIHFVDSSTVLAIASVWFSAAVAGGSGKLFARISAGRASSPFTGRHSEKMTLRYQEDPGLLQATEMPFASFPTIEKMYKDATDEVKHILEAEVSVIFECRCCRSLFRSMHSLITHKRTICRRYHDSSTFTAEKCKEVMEGIRTLFEEAYKPYKKRAISGKRANIVSMVNKRVEMVRLAKNLEIPTLPNLVRDTPNTFFIEGSQEVIRKEDEPSGGRSLVVFPSITTSKSGDMTLRNRRIPGDDVEKPRLYDNKMISLMEKANLIYGRFVDIGTLTCTNAACMRSFPTLQAVVCHLHEHSTPLPDGDHLCVVCMQKFDSHLKLLAHLKRDHDYKSATLEKMLQEEKKKSNSSSEQSDRTTSSSTPEASPGKKRGHTSSPESETRPVRSRKAPKWLEGDIYETEPSVVKRKPVSTPSSSSATEGLEVEVDESAETEADETKSDIVSSSVAEKDVPPPDLERAASLQPEGSAKVFCRRQSFEDRERKPFSTMKGSRRKQNLATLATDSDDEGRILALPNGRRPPAPTDLEGIGVFLTGEQRDLLFAGLKAKDPMNPSSEFQCDVCEAVFPNLEAGRPHIIGHIRAIRFKCKQCGVGSFFLNALRNHLMIGACAMNKPSNKPQQADSDLFMSEREADFKIEVVDPRMPGIVKFVTGKIVSDESPTPYKPSEIMERIALRNRDIWLLGTMSFAEYKAALQENFE</sequence>
<feature type="region of interest" description="Disordered" evidence="1">
    <location>
        <begin position="405"/>
        <end position="532"/>
    </location>
</feature>
<evidence type="ECO:0000259" key="2">
    <source>
        <dbReference type="PROSITE" id="PS00028"/>
    </source>
</evidence>
<dbReference type="EMBL" id="AZBU02000006">
    <property type="protein sequence ID" value="TKR72468.1"/>
    <property type="molecule type" value="Genomic_DNA"/>
</dbReference>
<feature type="region of interest" description="Disordered" evidence="1">
    <location>
        <begin position="1"/>
        <end position="43"/>
    </location>
</feature>
<feature type="compositionally biased region" description="Low complexity" evidence="1">
    <location>
        <begin position="413"/>
        <end position="427"/>
    </location>
</feature>
<feature type="domain" description="C2H2-type" evidence="2">
    <location>
        <begin position="373"/>
        <end position="394"/>
    </location>
</feature>
<reference evidence="3 4" key="2">
    <citation type="journal article" date="2019" name="G3 (Bethesda)">
        <title>Hybrid Assembly of the Genome of the Entomopathogenic Nematode Steinernema carpocapsae Identifies the X-Chromosome.</title>
        <authorList>
            <person name="Serra L."/>
            <person name="Macchietto M."/>
            <person name="Macias-Munoz A."/>
            <person name="McGill C.J."/>
            <person name="Rodriguez I.M."/>
            <person name="Rodriguez B."/>
            <person name="Murad R."/>
            <person name="Mortazavi A."/>
        </authorList>
    </citation>
    <scope>NUCLEOTIDE SEQUENCE [LARGE SCALE GENOMIC DNA]</scope>
    <source>
        <strain evidence="3 4">ALL</strain>
    </source>
</reference>
<feature type="compositionally biased region" description="Basic and acidic residues" evidence="1">
    <location>
        <begin position="512"/>
        <end position="523"/>
    </location>
</feature>
<dbReference type="PANTHER" id="PTHR21020">
    <property type="entry name" value="ZINC FINGER PROTEIN 800"/>
    <property type="match status" value="1"/>
</dbReference>
<dbReference type="STRING" id="34508.A0A4U5MS63"/>
<dbReference type="AlphaFoldDB" id="A0A4U5MS63"/>
<accession>A0A4U5MS63</accession>
<dbReference type="Gene3D" id="3.30.160.60">
    <property type="entry name" value="Classic Zinc Finger"/>
    <property type="match status" value="1"/>
</dbReference>
<evidence type="ECO:0000313" key="4">
    <source>
        <dbReference type="Proteomes" id="UP000298663"/>
    </source>
</evidence>
<protein>
    <recommendedName>
        <fullName evidence="2">C2H2-type domain-containing protein</fullName>
    </recommendedName>
</protein>
<dbReference type="PANTHER" id="PTHR21020:SF0">
    <property type="entry name" value="ZINC FINGER PROTEIN 800"/>
    <property type="match status" value="1"/>
</dbReference>
<proteinExistence type="predicted"/>
<comment type="caution">
    <text evidence="3">The sequence shown here is derived from an EMBL/GenBank/DDBJ whole genome shotgun (WGS) entry which is preliminary data.</text>
</comment>
<dbReference type="InterPro" id="IPR036236">
    <property type="entry name" value="Znf_C2H2_sf"/>
</dbReference>
<dbReference type="InterPro" id="IPR013087">
    <property type="entry name" value="Znf_C2H2_type"/>
</dbReference>
<feature type="domain" description="C2H2-type" evidence="2">
    <location>
        <begin position="340"/>
        <end position="362"/>
    </location>
</feature>
<dbReference type="Proteomes" id="UP000298663">
    <property type="component" value="Unassembled WGS sequence"/>
</dbReference>
<name>A0A4U5MS63_STECR</name>
<dbReference type="OrthoDB" id="10066279at2759"/>